<sequence>MARIYRDPKTVPVPQLDLLTFIFDSEHSAFRSAPDDIVLHAEAANPENKVTRGRFLAYIEQFAHGLRHQYGIGAKGPNEDVVVVMSTGQPLIPAVFFGIICAGGVVSSASHSFTPAELARQIKQGGSNLLVTSPDLRHVAFEAAKQCDLPMSRVLVIQSSPVWSFKSADGLVDIWSDQRLTWKRIMDREELKKSLIVLLYSSGTTGPPKGVMLSHLNLVTEIAVPAAQSKEWAASQGPDFAPPPMRTVAHLPIAHIAGLAGYMLVPPMAAGTVYWMRKYEWKSFIKHMKEFQVTAFYTVPSIFLRIAKSPDVTDHFKSVLAATTGAAPMDAELQNAANAKLGAGATFIGQTWGLSETTGAVTAMPKGQTDTTGSISPVLPNMQVRLVDDNDNDVEEGQPGELIVKGDIVTNGYYRNPEATRDAFRNGWFCSGDIAVLRNGMFYIVDRKKELIKYKGLQIAPAELESLLITHPKVQEACVVGIPEEGGTSEVPRAYVVTNASDLSEDEVKKYVADNLSPYKQLRGGVKFVDAIPKNAIGKMLRRELRDQARKEAQRTARL</sequence>
<dbReference type="InterPro" id="IPR042099">
    <property type="entry name" value="ANL_N_sf"/>
</dbReference>
<comment type="similarity">
    <text evidence="1">Belongs to the ATP-dependent AMP-binding enzyme family.</text>
</comment>
<evidence type="ECO:0000313" key="6">
    <source>
        <dbReference type="Proteomes" id="UP000799772"/>
    </source>
</evidence>
<evidence type="ECO:0000256" key="2">
    <source>
        <dbReference type="ARBA" id="ARBA00022598"/>
    </source>
</evidence>
<evidence type="ECO:0000256" key="1">
    <source>
        <dbReference type="ARBA" id="ARBA00006432"/>
    </source>
</evidence>
<name>A0A9P4ILT5_9PEZI</name>
<dbReference type="InterPro" id="IPR045851">
    <property type="entry name" value="AMP-bd_C_sf"/>
</dbReference>
<evidence type="ECO:0000313" key="5">
    <source>
        <dbReference type="EMBL" id="KAF2103895.1"/>
    </source>
</evidence>
<dbReference type="Pfam" id="PF13193">
    <property type="entry name" value="AMP-binding_C"/>
    <property type="match status" value="1"/>
</dbReference>
<dbReference type="Gene3D" id="3.30.300.30">
    <property type="match status" value="1"/>
</dbReference>
<dbReference type="OrthoDB" id="1898221at2759"/>
<proteinExistence type="inferred from homology"/>
<dbReference type="GO" id="GO:0016405">
    <property type="term" value="F:CoA-ligase activity"/>
    <property type="evidence" value="ECO:0007669"/>
    <property type="project" value="TreeGrafter"/>
</dbReference>
<reference evidence="5" key="1">
    <citation type="journal article" date="2020" name="Stud. Mycol.">
        <title>101 Dothideomycetes genomes: a test case for predicting lifestyles and emergence of pathogens.</title>
        <authorList>
            <person name="Haridas S."/>
            <person name="Albert R."/>
            <person name="Binder M."/>
            <person name="Bloem J."/>
            <person name="Labutti K."/>
            <person name="Salamov A."/>
            <person name="Andreopoulos B."/>
            <person name="Baker S."/>
            <person name="Barry K."/>
            <person name="Bills G."/>
            <person name="Bluhm B."/>
            <person name="Cannon C."/>
            <person name="Castanera R."/>
            <person name="Culley D."/>
            <person name="Daum C."/>
            <person name="Ezra D."/>
            <person name="Gonzalez J."/>
            <person name="Henrissat B."/>
            <person name="Kuo A."/>
            <person name="Liang C."/>
            <person name="Lipzen A."/>
            <person name="Lutzoni F."/>
            <person name="Magnuson J."/>
            <person name="Mondo S."/>
            <person name="Nolan M."/>
            <person name="Ohm R."/>
            <person name="Pangilinan J."/>
            <person name="Park H.-J."/>
            <person name="Ramirez L."/>
            <person name="Alfaro M."/>
            <person name="Sun H."/>
            <person name="Tritt A."/>
            <person name="Yoshinaga Y."/>
            <person name="Zwiers L.-H."/>
            <person name="Turgeon B."/>
            <person name="Goodwin S."/>
            <person name="Spatafora J."/>
            <person name="Crous P."/>
            <person name="Grigoriev I."/>
        </authorList>
    </citation>
    <scope>NUCLEOTIDE SEQUENCE</scope>
    <source>
        <strain evidence="5">CBS 133067</strain>
    </source>
</reference>
<dbReference type="PANTHER" id="PTHR24096">
    <property type="entry name" value="LONG-CHAIN-FATTY-ACID--COA LIGASE"/>
    <property type="match status" value="1"/>
</dbReference>
<comment type="caution">
    <text evidence="5">The sequence shown here is derived from an EMBL/GenBank/DDBJ whole genome shotgun (WGS) entry which is preliminary data.</text>
</comment>
<dbReference type="InterPro" id="IPR020845">
    <property type="entry name" value="AMP-binding_CS"/>
</dbReference>
<dbReference type="GO" id="GO:0019748">
    <property type="term" value="P:secondary metabolic process"/>
    <property type="evidence" value="ECO:0007669"/>
    <property type="project" value="TreeGrafter"/>
</dbReference>
<accession>A0A9P4ILT5</accession>
<protein>
    <submittedName>
        <fullName evidence="5">4-coumarate-CoA ligase</fullName>
    </submittedName>
</protein>
<dbReference type="FunFam" id="3.30.300.30:FF:000007">
    <property type="entry name" value="4-coumarate--CoA ligase 2"/>
    <property type="match status" value="1"/>
</dbReference>
<dbReference type="Pfam" id="PF00501">
    <property type="entry name" value="AMP-binding"/>
    <property type="match status" value="1"/>
</dbReference>
<organism evidence="5 6">
    <name type="scientific">Rhizodiscina lignyota</name>
    <dbReference type="NCBI Taxonomy" id="1504668"/>
    <lineage>
        <taxon>Eukaryota</taxon>
        <taxon>Fungi</taxon>
        <taxon>Dikarya</taxon>
        <taxon>Ascomycota</taxon>
        <taxon>Pezizomycotina</taxon>
        <taxon>Dothideomycetes</taxon>
        <taxon>Pleosporomycetidae</taxon>
        <taxon>Aulographales</taxon>
        <taxon>Rhizodiscinaceae</taxon>
        <taxon>Rhizodiscina</taxon>
    </lineage>
</organism>
<feature type="domain" description="AMP-dependent synthetase/ligase" evidence="3">
    <location>
        <begin position="31"/>
        <end position="414"/>
    </location>
</feature>
<dbReference type="InterPro" id="IPR000873">
    <property type="entry name" value="AMP-dep_synth/lig_dom"/>
</dbReference>
<dbReference type="InterPro" id="IPR025110">
    <property type="entry name" value="AMP-bd_C"/>
</dbReference>
<dbReference type="SUPFAM" id="SSF56801">
    <property type="entry name" value="Acetyl-CoA synthetase-like"/>
    <property type="match status" value="1"/>
</dbReference>
<gene>
    <name evidence="5" type="ORF">NA57DRAFT_70105</name>
</gene>
<keyword evidence="6" id="KW-1185">Reference proteome</keyword>
<dbReference type="PROSITE" id="PS00455">
    <property type="entry name" value="AMP_BINDING"/>
    <property type="match status" value="1"/>
</dbReference>
<dbReference type="PANTHER" id="PTHR24096:SF149">
    <property type="entry name" value="AMP-BINDING DOMAIN-CONTAINING PROTEIN-RELATED"/>
    <property type="match status" value="1"/>
</dbReference>
<evidence type="ECO:0000259" key="3">
    <source>
        <dbReference type="Pfam" id="PF00501"/>
    </source>
</evidence>
<feature type="domain" description="AMP-binding enzyme C-terminal" evidence="4">
    <location>
        <begin position="463"/>
        <end position="539"/>
    </location>
</feature>
<keyword evidence="2 5" id="KW-0436">Ligase</keyword>
<dbReference type="Gene3D" id="3.40.50.12780">
    <property type="entry name" value="N-terminal domain of ligase-like"/>
    <property type="match status" value="1"/>
</dbReference>
<dbReference type="Proteomes" id="UP000799772">
    <property type="component" value="Unassembled WGS sequence"/>
</dbReference>
<dbReference type="EMBL" id="ML978121">
    <property type="protein sequence ID" value="KAF2103895.1"/>
    <property type="molecule type" value="Genomic_DNA"/>
</dbReference>
<evidence type="ECO:0000259" key="4">
    <source>
        <dbReference type="Pfam" id="PF13193"/>
    </source>
</evidence>
<dbReference type="AlphaFoldDB" id="A0A9P4ILT5"/>